<keyword evidence="5" id="KW-0131">Cell cycle</keyword>
<dbReference type="Pfam" id="PF13432">
    <property type="entry name" value="TPR_16"/>
    <property type="match status" value="1"/>
</dbReference>
<dbReference type="Gene3D" id="1.25.40.10">
    <property type="entry name" value="Tetratricopeptide repeat domain"/>
    <property type="match status" value="3"/>
</dbReference>
<keyword evidence="2" id="KW-0677">Repeat</keyword>
<keyword evidence="3" id="KW-0498">Mitosis</keyword>
<keyword evidence="1" id="KW-0132">Cell division</keyword>
<evidence type="ECO:0000256" key="5">
    <source>
        <dbReference type="ARBA" id="ARBA00023306"/>
    </source>
</evidence>
<dbReference type="PANTHER" id="PTHR12558">
    <property type="entry name" value="CELL DIVISION CYCLE 16,23,27"/>
    <property type="match status" value="1"/>
</dbReference>
<keyword evidence="6" id="KW-0802">TPR repeat</keyword>
<dbReference type="Proteomes" id="UP001222087">
    <property type="component" value="Chromosome"/>
</dbReference>
<evidence type="ECO:0000256" key="2">
    <source>
        <dbReference type="ARBA" id="ARBA00022737"/>
    </source>
</evidence>
<dbReference type="PANTHER" id="PTHR12558:SF9">
    <property type="entry name" value="CELL DIVISION CYCLE PROTEIN 16 HOMOLOG"/>
    <property type="match status" value="1"/>
</dbReference>
<keyword evidence="4" id="KW-0833">Ubl conjugation pathway</keyword>
<evidence type="ECO:0000256" key="6">
    <source>
        <dbReference type="PROSITE-ProRule" id="PRU00339"/>
    </source>
</evidence>
<evidence type="ECO:0000313" key="8">
    <source>
        <dbReference type="Proteomes" id="UP001222087"/>
    </source>
</evidence>
<accession>A0ABY8AUL1</accession>
<dbReference type="InterPro" id="IPR019734">
    <property type="entry name" value="TPR_rpt"/>
</dbReference>
<keyword evidence="8" id="KW-1185">Reference proteome</keyword>
<dbReference type="PROSITE" id="PS50005">
    <property type="entry name" value="TPR"/>
    <property type="match status" value="3"/>
</dbReference>
<protein>
    <submittedName>
        <fullName evidence="7">Tetratricopeptide repeat protein</fullName>
    </submittedName>
</protein>
<evidence type="ECO:0000256" key="1">
    <source>
        <dbReference type="ARBA" id="ARBA00022618"/>
    </source>
</evidence>
<proteinExistence type="predicted"/>
<dbReference type="Pfam" id="PF13181">
    <property type="entry name" value="TPR_8"/>
    <property type="match status" value="1"/>
</dbReference>
<gene>
    <name evidence="7" type="ORF">PXX05_05665</name>
</gene>
<dbReference type="EMBL" id="CP119078">
    <property type="protein sequence ID" value="WED44273.1"/>
    <property type="molecule type" value="Genomic_DNA"/>
</dbReference>
<feature type="repeat" description="TPR" evidence="6">
    <location>
        <begin position="36"/>
        <end position="69"/>
    </location>
</feature>
<feature type="repeat" description="TPR" evidence="6">
    <location>
        <begin position="294"/>
        <end position="327"/>
    </location>
</feature>
<reference evidence="7 8" key="1">
    <citation type="submission" date="2023-02" db="EMBL/GenBank/DDBJ databases">
        <title>Genome Sequence of L. cardiaca H63T.</title>
        <authorList>
            <person name="Lopez A.E."/>
            <person name="Cianciotto N.P."/>
        </authorList>
    </citation>
    <scope>NUCLEOTIDE SEQUENCE [LARGE SCALE GENOMIC DNA]</scope>
    <source>
        <strain evidence="7 8">H63</strain>
    </source>
</reference>
<evidence type="ECO:0000256" key="4">
    <source>
        <dbReference type="ARBA" id="ARBA00022786"/>
    </source>
</evidence>
<evidence type="ECO:0000256" key="3">
    <source>
        <dbReference type="ARBA" id="ARBA00022776"/>
    </source>
</evidence>
<dbReference type="SUPFAM" id="SSF48452">
    <property type="entry name" value="TPR-like"/>
    <property type="match status" value="1"/>
</dbReference>
<feature type="repeat" description="TPR" evidence="6">
    <location>
        <begin position="223"/>
        <end position="256"/>
    </location>
</feature>
<organism evidence="7 8">
    <name type="scientific">Legionella cardiaca</name>
    <dbReference type="NCBI Taxonomy" id="1071983"/>
    <lineage>
        <taxon>Bacteria</taxon>
        <taxon>Pseudomonadati</taxon>
        <taxon>Pseudomonadota</taxon>
        <taxon>Gammaproteobacteria</taxon>
        <taxon>Legionellales</taxon>
        <taxon>Legionellaceae</taxon>
        <taxon>Legionella</taxon>
    </lineage>
</organism>
<evidence type="ECO:0000313" key="7">
    <source>
        <dbReference type="EMBL" id="WED44273.1"/>
    </source>
</evidence>
<sequence length="377" mass="43324">MPNLFYKDGVNAFHESNYEKAKNLFLQSTYENPEHAKSYFYLGQCHFFCDEKEQAINPLKKFIYLEQNNSSEVANVSYAFDVVGQCYEAANKDTAALRCYETATHVFPSCASAWHNMGLLYLKSAQHYLETDLPKSAKFFNGAQNFIKKALEICSDNPMFLRSIANWYEQYIELLKKAIEDEETTQKNITNNFNYAIQYYKKALDVCKEDDIGLKNIILSNLTECLAQCGHHLYRNKDYKEAQKYYLEAIHLDSDHLIVISQMGMSLFKQECFQEARNYFSSILEKTQDSQEIADAWLNIACTYRLEKEWDKAEASLKQAKTLAPEDSSIADEELKLTDAKLSSLLISTPQTLFSNLNSVPQSSGNKVIQEPNFSPM</sequence>
<dbReference type="RefSeq" id="WP_275090090.1">
    <property type="nucleotide sequence ID" value="NZ_CP119078.1"/>
</dbReference>
<name>A0ABY8AUL1_9GAMM</name>
<dbReference type="SMART" id="SM00028">
    <property type="entry name" value="TPR"/>
    <property type="match status" value="7"/>
</dbReference>
<dbReference type="InterPro" id="IPR011990">
    <property type="entry name" value="TPR-like_helical_dom_sf"/>
</dbReference>